<evidence type="ECO:0000313" key="2">
    <source>
        <dbReference type="Proteomes" id="UP000827889"/>
    </source>
</evidence>
<reference evidence="3" key="2">
    <citation type="submission" date="2025-08" db="UniProtKB">
        <authorList>
            <consortium name="RefSeq"/>
        </authorList>
    </citation>
    <scope>IDENTIFICATION</scope>
    <source>
        <tissue evidence="3">Leaf</tissue>
    </source>
</reference>
<keyword evidence="1" id="KW-0812">Transmembrane</keyword>
<proteinExistence type="predicted"/>
<keyword evidence="2" id="KW-1185">Reference proteome</keyword>
<gene>
    <name evidence="3" type="primary">LOC115754654</name>
</gene>
<dbReference type="RefSeq" id="XP_048137790.1">
    <property type="nucleotide sequence ID" value="XM_048281833.1"/>
</dbReference>
<evidence type="ECO:0000313" key="3">
    <source>
        <dbReference type="RefSeq" id="XP_048137790.1"/>
    </source>
</evidence>
<evidence type="ECO:0000256" key="1">
    <source>
        <dbReference type="SAM" id="Phobius"/>
    </source>
</evidence>
<keyword evidence="1" id="KW-1133">Transmembrane helix</keyword>
<dbReference type="Proteomes" id="UP000827889">
    <property type="component" value="Chromosome 1"/>
</dbReference>
<dbReference type="PANTHER" id="PTHR31170">
    <property type="entry name" value="BNAC04G53230D PROTEIN"/>
    <property type="match status" value="1"/>
</dbReference>
<dbReference type="InterPro" id="IPR004158">
    <property type="entry name" value="DUF247_pln"/>
</dbReference>
<organism evidence="2 3">
    <name type="scientific">Rhodamnia argentea</name>
    <dbReference type="NCBI Taxonomy" id="178133"/>
    <lineage>
        <taxon>Eukaryota</taxon>
        <taxon>Viridiplantae</taxon>
        <taxon>Streptophyta</taxon>
        <taxon>Embryophyta</taxon>
        <taxon>Tracheophyta</taxon>
        <taxon>Spermatophyta</taxon>
        <taxon>Magnoliopsida</taxon>
        <taxon>eudicotyledons</taxon>
        <taxon>Gunneridae</taxon>
        <taxon>Pentapetalae</taxon>
        <taxon>rosids</taxon>
        <taxon>malvids</taxon>
        <taxon>Myrtales</taxon>
        <taxon>Myrtaceae</taxon>
        <taxon>Myrtoideae</taxon>
        <taxon>Myrteae</taxon>
        <taxon>Australasian group</taxon>
        <taxon>Rhodamnia</taxon>
    </lineage>
</organism>
<keyword evidence="1" id="KW-0472">Membrane</keyword>
<reference evidence="2" key="1">
    <citation type="submission" date="2025-05" db="UniProtKB">
        <authorList>
            <consortium name="RefSeq"/>
        </authorList>
    </citation>
    <scope>NUCLEOTIDE SEQUENCE [LARGE SCALE GENOMIC DNA]</scope>
</reference>
<protein>
    <submittedName>
        <fullName evidence="3">UPF0481 protein At3g47200-like</fullName>
    </submittedName>
</protein>
<feature type="transmembrane region" description="Helical" evidence="1">
    <location>
        <begin position="409"/>
        <end position="433"/>
    </location>
</feature>
<dbReference type="GeneID" id="115754654"/>
<dbReference type="PANTHER" id="PTHR31170:SF17">
    <property type="match status" value="1"/>
</dbReference>
<sequence length="434" mass="51100">MSHHQRDQYAKNDDLSGTKDHALIYIEDLLCGVPPTPPKRSIFRVRHLMRKANEKAYEPEILVVGPYHYGSDKFKYMEEQKMRYVQRLLKRRNEGSVDRYMPILREMEQRARDCYAETIDLSHEKFLAMMLIDGCFLVELFRKFRMEELRDEDDPLMEADWIRCCLQRDLLLLENQIPFFVLNELYDLTKGPKEPSELINVATWYFDFRPRDLSQNATLRRTLRESKHLLHLMHACWTSGLPSRPSRTQMTEENFAFVSSITELRESGVRLKAVQGQGRHEMDIKFNNGILEIPVFTVQDHTESRLRNLIAYEQHRQGGDVNYFTDYVTFMDCLINSSKDVERLCRKGITKNYLGDNEVVAQMFNKMGDYITLSNFYYFDIFKNVNAHCKRKTNGWMAKLRREHLNSPWALLSISAATMLLLLTAAQTVFTIIK</sequence>
<accession>A0ABM3HMG2</accession>
<dbReference type="Pfam" id="PF03140">
    <property type="entry name" value="DUF247"/>
    <property type="match status" value="1"/>
</dbReference>
<name>A0ABM3HMG2_9MYRT</name>